<comment type="caution">
    <text evidence="2">The sequence shown here is derived from an EMBL/GenBank/DDBJ whole genome shotgun (WGS) entry which is preliminary data.</text>
</comment>
<evidence type="ECO:0000259" key="1">
    <source>
        <dbReference type="Pfam" id="PF12509"/>
    </source>
</evidence>
<gene>
    <name evidence="2" type="ORF">CHARACLAT_029724</name>
</gene>
<sequence>DLFSLPEAWRGLCAELPSSAAGCGGNSGDQTNERFLFIKYVGLGTDLTTDGFDRREACPVRRLLAAADFGANLSLQDSELPTAIPARESDPGADRLSSAAAGRIMEWRKSGPQLGHQRHMPMEPKKFHIPRKTKEKKALFQFVSTESREYEDMKTILTSGYIDTNSAGCFRYSNPRLVHSELLEKEFVEKRREMKADGRTDKELEESYCFLLTNSVELPVLCEKGLTVGQSRNTVLGNPSKGRSYQMFPHCSKR</sequence>
<dbReference type="InterPro" id="IPR022188">
    <property type="entry name" value="TASOR_DUF3715"/>
</dbReference>
<dbReference type="PANTHER" id="PTHR16207:SF1">
    <property type="entry name" value="PROTEIN TASOR"/>
    <property type="match status" value="1"/>
</dbReference>
<dbReference type="EMBL" id="JAHUTJ010061649">
    <property type="protein sequence ID" value="MED6288766.1"/>
    <property type="molecule type" value="Genomic_DNA"/>
</dbReference>
<dbReference type="Proteomes" id="UP001352852">
    <property type="component" value="Unassembled WGS sequence"/>
</dbReference>
<accession>A0ABU7EPP2</accession>
<dbReference type="PANTHER" id="PTHR16207">
    <property type="entry name" value="SET DOMAIN-CONTAINING PROTEIN"/>
    <property type="match status" value="1"/>
</dbReference>
<dbReference type="InterPro" id="IPR046432">
    <property type="entry name" value="TASOR"/>
</dbReference>
<evidence type="ECO:0000313" key="2">
    <source>
        <dbReference type="EMBL" id="MED6288766.1"/>
    </source>
</evidence>
<feature type="domain" description="TASOR pseudo-PARP" evidence="1">
    <location>
        <begin position="193"/>
        <end position="243"/>
    </location>
</feature>
<protein>
    <recommendedName>
        <fullName evidence="1">TASOR pseudo-PARP domain-containing protein</fullName>
    </recommendedName>
</protein>
<proteinExistence type="predicted"/>
<reference evidence="2 3" key="1">
    <citation type="submission" date="2021-06" db="EMBL/GenBank/DDBJ databases">
        <authorList>
            <person name="Palmer J.M."/>
        </authorList>
    </citation>
    <scope>NUCLEOTIDE SEQUENCE [LARGE SCALE GENOMIC DNA]</scope>
    <source>
        <strain evidence="2 3">CL_MEX2019</strain>
        <tissue evidence="2">Muscle</tissue>
    </source>
</reference>
<dbReference type="Pfam" id="PF12509">
    <property type="entry name" value="DUF3715"/>
    <property type="match status" value="1"/>
</dbReference>
<organism evidence="2 3">
    <name type="scientific">Characodon lateralis</name>
    <dbReference type="NCBI Taxonomy" id="208331"/>
    <lineage>
        <taxon>Eukaryota</taxon>
        <taxon>Metazoa</taxon>
        <taxon>Chordata</taxon>
        <taxon>Craniata</taxon>
        <taxon>Vertebrata</taxon>
        <taxon>Euteleostomi</taxon>
        <taxon>Actinopterygii</taxon>
        <taxon>Neopterygii</taxon>
        <taxon>Teleostei</taxon>
        <taxon>Neoteleostei</taxon>
        <taxon>Acanthomorphata</taxon>
        <taxon>Ovalentaria</taxon>
        <taxon>Atherinomorphae</taxon>
        <taxon>Cyprinodontiformes</taxon>
        <taxon>Goodeidae</taxon>
        <taxon>Characodon</taxon>
    </lineage>
</organism>
<evidence type="ECO:0000313" key="3">
    <source>
        <dbReference type="Proteomes" id="UP001352852"/>
    </source>
</evidence>
<feature type="non-terminal residue" evidence="2">
    <location>
        <position position="1"/>
    </location>
</feature>
<name>A0ABU7EPP2_9TELE</name>
<keyword evidence="3" id="KW-1185">Reference proteome</keyword>